<proteinExistence type="inferred from homology"/>
<evidence type="ECO:0000256" key="3">
    <source>
        <dbReference type="ARBA" id="ARBA00022576"/>
    </source>
</evidence>
<organism evidence="8 9">
    <name type="scientific">Actinoplanes oblitus</name>
    <dbReference type="NCBI Taxonomy" id="3040509"/>
    <lineage>
        <taxon>Bacteria</taxon>
        <taxon>Bacillati</taxon>
        <taxon>Actinomycetota</taxon>
        <taxon>Actinomycetes</taxon>
        <taxon>Micromonosporales</taxon>
        <taxon>Micromonosporaceae</taxon>
        <taxon>Actinoplanes</taxon>
    </lineage>
</organism>
<evidence type="ECO:0000256" key="4">
    <source>
        <dbReference type="ARBA" id="ARBA00022679"/>
    </source>
</evidence>
<evidence type="ECO:0000313" key="8">
    <source>
        <dbReference type="EMBL" id="WIM99366.1"/>
    </source>
</evidence>
<dbReference type="InterPro" id="IPR050596">
    <property type="entry name" value="AspAT/PAT-like"/>
</dbReference>
<keyword evidence="5" id="KW-0663">Pyridoxal phosphate</keyword>
<dbReference type="SUPFAM" id="SSF53383">
    <property type="entry name" value="PLP-dependent transferases"/>
    <property type="match status" value="1"/>
</dbReference>
<accession>A0ABY8WNC8</accession>
<evidence type="ECO:0000256" key="5">
    <source>
        <dbReference type="ARBA" id="ARBA00022898"/>
    </source>
</evidence>
<dbReference type="InterPro" id="IPR004839">
    <property type="entry name" value="Aminotransferase_I/II_large"/>
</dbReference>
<dbReference type="Pfam" id="PF00155">
    <property type="entry name" value="Aminotran_1_2"/>
    <property type="match status" value="1"/>
</dbReference>
<keyword evidence="4 6" id="KW-0808">Transferase</keyword>
<evidence type="ECO:0000256" key="2">
    <source>
        <dbReference type="ARBA" id="ARBA00007441"/>
    </source>
</evidence>
<dbReference type="EMBL" id="CP126980">
    <property type="protein sequence ID" value="WIM99366.1"/>
    <property type="molecule type" value="Genomic_DNA"/>
</dbReference>
<dbReference type="RefSeq" id="WP_284920804.1">
    <property type="nucleotide sequence ID" value="NZ_CP126980.1"/>
</dbReference>
<dbReference type="Gene3D" id="3.90.1150.10">
    <property type="entry name" value="Aspartate Aminotransferase, domain 1"/>
    <property type="match status" value="1"/>
</dbReference>
<gene>
    <name evidence="8" type="ORF">ACTOB_003016</name>
</gene>
<dbReference type="InterPro" id="IPR015424">
    <property type="entry name" value="PyrdxlP-dep_Trfase"/>
</dbReference>
<dbReference type="PANTHER" id="PTHR46383:SF1">
    <property type="entry name" value="ASPARTATE AMINOTRANSFERASE"/>
    <property type="match status" value="1"/>
</dbReference>
<dbReference type="InterPro" id="IPR015421">
    <property type="entry name" value="PyrdxlP-dep_Trfase_major"/>
</dbReference>
<keyword evidence="9" id="KW-1185">Reference proteome</keyword>
<dbReference type="PROSITE" id="PS00105">
    <property type="entry name" value="AA_TRANSFER_CLASS_1"/>
    <property type="match status" value="1"/>
</dbReference>
<dbReference type="Proteomes" id="UP001240150">
    <property type="component" value="Chromosome"/>
</dbReference>
<dbReference type="CDD" id="cd00609">
    <property type="entry name" value="AAT_like"/>
    <property type="match status" value="1"/>
</dbReference>
<protein>
    <recommendedName>
        <fullName evidence="6">Aminotransferase</fullName>
        <ecNumber evidence="6">2.6.1.-</ecNumber>
    </recommendedName>
</protein>
<reference evidence="8 9" key="1">
    <citation type="submission" date="2023-06" db="EMBL/GenBank/DDBJ databases">
        <authorList>
            <person name="Yushchuk O."/>
            <person name="Binda E."/>
            <person name="Ruckert-Reed C."/>
            <person name="Fedorenko V."/>
            <person name="Kalinowski J."/>
            <person name="Marinelli F."/>
        </authorList>
    </citation>
    <scope>NUCLEOTIDE SEQUENCE [LARGE SCALE GENOMIC DNA]</scope>
    <source>
        <strain evidence="8 9">NRRL 3884</strain>
    </source>
</reference>
<dbReference type="InterPro" id="IPR004838">
    <property type="entry name" value="NHTrfase_class1_PyrdxlP-BS"/>
</dbReference>
<evidence type="ECO:0000256" key="1">
    <source>
        <dbReference type="ARBA" id="ARBA00001933"/>
    </source>
</evidence>
<feature type="domain" description="Aminotransferase class I/classII large" evidence="7">
    <location>
        <begin position="16"/>
        <end position="365"/>
    </location>
</feature>
<comment type="similarity">
    <text evidence="2 6">Belongs to the class-I pyridoxal-phosphate-dependent aminotransferase family.</text>
</comment>
<sequence length="377" mass="39737">MAVDAKAKALRAAGRPVIGFGAGEPDFPTPGYIVEAAAKACREPWTHKYTPVGGLPALREAIAARHQVTPAQVAVTNGAKQGVYQAFATILDPGDEVLIPAPYWTTYPEAVLLAGGVPVPVGTDESTGYLVTAEQLEAARTPRTKVLLMSSPANPTGAVHPRDGLEEIGKWAVANDLLVLTDEIYQHLVYGDAEFHSLPALVPELADRTLILNGVSKTFAMTGWRVGWMTGPADLIGAVLNLQSHLTSNVCNVAQAAALAAVTGDLSAVAEMRAAFDRRRRTIVRMLNDIPGVVCPEPQGAFYAYPSVTGLLNRPLRGRRPATSAELAELILDEAEVAVVPGEAFGTPGYLRFSYALGDADLVEGVTRIAGLVDGAA</sequence>
<dbReference type="GO" id="GO:0008483">
    <property type="term" value="F:transaminase activity"/>
    <property type="evidence" value="ECO:0007669"/>
    <property type="project" value="UniProtKB-KW"/>
</dbReference>
<name>A0ABY8WNC8_9ACTN</name>
<dbReference type="Gene3D" id="3.40.640.10">
    <property type="entry name" value="Type I PLP-dependent aspartate aminotransferase-like (Major domain)"/>
    <property type="match status" value="1"/>
</dbReference>
<dbReference type="PANTHER" id="PTHR46383">
    <property type="entry name" value="ASPARTATE AMINOTRANSFERASE"/>
    <property type="match status" value="1"/>
</dbReference>
<dbReference type="EC" id="2.6.1.-" evidence="6"/>
<dbReference type="InterPro" id="IPR015422">
    <property type="entry name" value="PyrdxlP-dep_Trfase_small"/>
</dbReference>
<keyword evidence="3 6" id="KW-0032">Aminotransferase</keyword>
<evidence type="ECO:0000259" key="7">
    <source>
        <dbReference type="Pfam" id="PF00155"/>
    </source>
</evidence>
<comment type="cofactor">
    <cofactor evidence="1 6">
        <name>pyridoxal 5'-phosphate</name>
        <dbReference type="ChEBI" id="CHEBI:597326"/>
    </cofactor>
</comment>
<evidence type="ECO:0000256" key="6">
    <source>
        <dbReference type="RuleBase" id="RU000481"/>
    </source>
</evidence>
<evidence type="ECO:0000313" key="9">
    <source>
        <dbReference type="Proteomes" id="UP001240150"/>
    </source>
</evidence>